<accession>A0A366X9K0</accession>
<evidence type="ECO:0000313" key="2">
    <source>
        <dbReference type="EMBL" id="RBW62191.1"/>
    </source>
</evidence>
<dbReference type="InterPro" id="IPR007345">
    <property type="entry name" value="Polysacch_pyruvyl_Trfase"/>
</dbReference>
<proteinExistence type="predicted"/>
<evidence type="ECO:0000313" key="3">
    <source>
        <dbReference type="Proteomes" id="UP000252706"/>
    </source>
</evidence>
<organism evidence="2 3">
    <name type="scientific">Phaeobacter gallaeciensis</name>
    <dbReference type="NCBI Taxonomy" id="60890"/>
    <lineage>
        <taxon>Bacteria</taxon>
        <taxon>Pseudomonadati</taxon>
        <taxon>Pseudomonadota</taxon>
        <taxon>Alphaproteobacteria</taxon>
        <taxon>Rhodobacterales</taxon>
        <taxon>Roseobacteraceae</taxon>
        <taxon>Phaeobacter</taxon>
    </lineage>
</organism>
<name>A0A366X9K0_9RHOB</name>
<dbReference type="Pfam" id="PF04230">
    <property type="entry name" value="PS_pyruv_trans"/>
    <property type="match status" value="1"/>
</dbReference>
<dbReference type="EMBL" id="QOCE01000003">
    <property type="protein sequence ID" value="RBW62191.1"/>
    <property type="molecule type" value="Genomic_DNA"/>
</dbReference>
<evidence type="ECO:0000259" key="1">
    <source>
        <dbReference type="Pfam" id="PF04230"/>
    </source>
</evidence>
<reference evidence="2 3" key="1">
    <citation type="submission" date="2018-07" db="EMBL/GenBank/DDBJ databases">
        <title>Modular assembly of carbohydrate-degrading microbial communities in the ocean.</title>
        <authorList>
            <person name="Enke T.N."/>
            <person name="Datta M.S."/>
            <person name="Schwartzman J.A."/>
            <person name="Cermak N."/>
            <person name="Schmitz D.A."/>
            <person name="Barrere J."/>
            <person name="Cordero O.X."/>
        </authorList>
    </citation>
    <scope>NUCLEOTIDE SEQUENCE [LARGE SCALE GENOMIC DNA]</scope>
    <source>
        <strain evidence="2 3">C3M10</strain>
    </source>
</reference>
<dbReference type="OrthoDB" id="1814359at2"/>
<dbReference type="PANTHER" id="PTHR36836:SF1">
    <property type="entry name" value="COLANIC ACID BIOSYNTHESIS PROTEIN WCAK"/>
    <property type="match status" value="1"/>
</dbReference>
<sequence>MRFKMITLLNAAPDTGNQGVSALCHSVVAGLTKRGAKSVTVADHGRGLRRANWGYASVNLVGLTHNRRFWRGESLRTAHALVRTGGGFSASARAVARARSVLDISGGDSFTDVYGPKRFEAMVLTKKMALDAGVPLILLPQKLGPFKSPQLAEQATDILRRAKAVWVRDAQSFAFLQNQLGSHFDPQKHKLGVDVAVALPERKPATLPSDLMAWLSASRSFSLAGLNVSGLLCNDAENARNAFGLAASHCDQIEALARGLLSNQPNLRLLLISHVHKPETEVESDLAAARNLVRRLGPIAKGRVRVVEENLNAMELKWVLARLDWFAGARMHATIGAFSSGVPTLGLGYTDKAQGVFDECKIGKNVADLRRLTPGALAECAVASFAERDRVQGQLGELLAGIHERATREMDCIASQARI</sequence>
<gene>
    <name evidence="2" type="ORF">DS909_00865</name>
</gene>
<dbReference type="Proteomes" id="UP000252706">
    <property type="component" value="Unassembled WGS sequence"/>
</dbReference>
<feature type="domain" description="Polysaccharide pyruvyl transferase" evidence="1">
    <location>
        <begin position="100"/>
        <end position="349"/>
    </location>
</feature>
<comment type="caution">
    <text evidence="2">The sequence shown here is derived from an EMBL/GenBank/DDBJ whole genome shotgun (WGS) entry which is preliminary data.</text>
</comment>
<dbReference type="AlphaFoldDB" id="A0A366X9K0"/>
<dbReference type="PANTHER" id="PTHR36836">
    <property type="entry name" value="COLANIC ACID BIOSYNTHESIS PROTEIN WCAK"/>
    <property type="match status" value="1"/>
</dbReference>
<protein>
    <recommendedName>
        <fullName evidence="1">Polysaccharide pyruvyl transferase domain-containing protein</fullName>
    </recommendedName>
</protein>